<protein>
    <submittedName>
        <fullName evidence="3">WGxxGxxG family protein</fullName>
    </submittedName>
</protein>
<accession>A0ABV6DL99</accession>
<dbReference type="Proteomes" id="UP001589776">
    <property type="component" value="Unassembled WGS sequence"/>
</dbReference>
<feature type="chain" id="PRO_5045179625" evidence="2">
    <location>
        <begin position="26"/>
        <end position="125"/>
    </location>
</feature>
<evidence type="ECO:0000313" key="3">
    <source>
        <dbReference type="EMBL" id="MFC0213406.1"/>
    </source>
</evidence>
<evidence type="ECO:0000256" key="1">
    <source>
        <dbReference type="SAM" id="Phobius"/>
    </source>
</evidence>
<keyword evidence="4" id="KW-1185">Reference proteome</keyword>
<keyword evidence="2" id="KW-0732">Signal</keyword>
<gene>
    <name evidence="3" type="ORF">ACFFK0_13230</name>
</gene>
<sequence>MKRKIASAAAAAALICQLAGPVCYAEELRADPVDRSETNDVNTSGISGVDQRSIIQTGPSATDWMGLSRSPAYWVVDDRDATAGGTVRTQGVTTAQSANTGTGWGWLGLLGLVGVIGLFSQRTSR</sequence>
<keyword evidence="1" id="KW-0812">Transmembrane</keyword>
<proteinExistence type="predicted"/>
<evidence type="ECO:0000313" key="4">
    <source>
        <dbReference type="Proteomes" id="UP001589776"/>
    </source>
</evidence>
<comment type="caution">
    <text evidence="3">The sequence shown here is derived from an EMBL/GenBank/DDBJ whole genome shotgun (WGS) entry which is preliminary data.</text>
</comment>
<evidence type="ECO:0000256" key="2">
    <source>
        <dbReference type="SAM" id="SignalP"/>
    </source>
</evidence>
<reference evidence="3 4" key="1">
    <citation type="submission" date="2024-09" db="EMBL/GenBank/DDBJ databases">
        <authorList>
            <person name="Sun Q."/>
            <person name="Mori K."/>
        </authorList>
    </citation>
    <scope>NUCLEOTIDE SEQUENCE [LARGE SCALE GENOMIC DNA]</scope>
    <source>
        <strain evidence="3 4">CCM 7759</strain>
    </source>
</reference>
<name>A0ABV6DL99_9BACL</name>
<dbReference type="NCBIfam" id="NF041742">
    <property type="entry name" value="WGxxGxxG_fam"/>
    <property type="match status" value="1"/>
</dbReference>
<dbReference type="RefSeq" id="WP_377470704.1">
    <property type="nucleotide sequence ID" value="NZ_JBHLWN010000049.1"/>
</dbReference>
<dbReference type="EMBL" id="JBHLWN010000049">
    <property type="protein sequence ID" value="MFC0213406.1"/>
    <property type="molecule type" value="Genomic_DNA"/>
</dbReference>
<keyword evidence="1" id="KW-1133">Transmembrane helix</keyword>
<organism evidence="3 4">
    <name type="scientific">Paenibacillus chartarius</name>
    <dbReference type="NCBI Taxonomy" id="747481"/>
    <lineage>
        <taxon>Bacteria</taxon>
        <taxon>Bacillati</taxon>
        <taxon>Bacillota</taxon>
        <taxon>Bacilli</taxon>
        <taxon>Bacillales</taxon>
        <taxon>Paenibacillaceae</taxon>
        <taxon>Paenibacillus</taxon>
    </lineage>
</organism>
<feature type="transmembrane region" description="Helical" evidence="1">
    <location>
        <begin position="103"/>
        <end position="120"/>
    </location>
</feature>
<keyword evidence="1" id="KW-0472">Membrane</keyword>
<feature type="signal peptide" evidence="2">
    <location>
        <begin position="1"/>
        <end position="25"/>
    </location>
</feature>